<reference evidence="2" key="1">
    <citation type="submission" date="2014-05" db="EMBL/GenBank/DDBJ databases">
        <authorList>
            <person name="Chronopoulou M."/>
        </authorList>
    </citation>
    <scope>NUCLEOTIDE SEQUENCE</scope>
    <source>
        <tissue evidence="2">Whole organism</tissue>
    </source>
</reference>
<evidence type="ECO:0000313" key="2">
    <source>
        <dbReference type="EMBL" id="CDW23880.1"/>
    </source>
</evidence>
<protein>
    <submittedName>
        <fullName evidence="2">Uncharacterized protein</fullName>
    </submittedName>
</protein>
<keyword evidence="1" id="KW-0812">Transmembrane</keyword>
<keyword evidence="1" id="KW-1133">Transmembrane helix</keyword>
<feature type="transmembrane region" description="Helical" evidence="1">
    <location>
        <begin position="20"/>
        <end position="44"/>
    </location>
</feature>
<organism evidence="2">
    <name type="scientific">Lepeophtheirus salmonis</name>
    <name type="common">Salmon louse</name>
    <name type="synonym">Caligus salmonis</name>
    <dbReference type="NCBI Taxonomy" id="72036"/>
    <lineage>
        <taxon>Eukaryota</taxon>
        <taxon>Metazoa</taxon>
        <taxon>Ecdysozoa</taxon>
        <taxon>Arthropoda</taxon>
        <taxon>Crustacea</taxon>
        <taxon>Multicrustacea</taxon>
        <taxon>Hexanauplia</taxon>
        <taxon>Copepoda</taxon>
        <taxon>Siphonostomatoida</taxon>
        <taxon>Caligidae</taxon>
        <taxon>Lepeophtheirus</taxon>
    </lineage>
</organism>
<evidence type="ECO:0000256" key="1">
    <source>
        <dbReference type="SAM" id="Phobius"/>
    </source>
</evidence>
<dbReference type="EMBL" id="HACA01006519">
    <property type="protein sequence ID" value="CDW23880.1"/>
    <property type="molecule type" value="Transcribed_RNA"/>
</dbReference>
<accession>A0A0K2TDH7</accession>
<dbReference type="AlphaFoldDB" id="A0A0K2TDH7"/>
<sequence>MYTNIRIKTVTHQLIKIRILILSFILERVIVDGVPAVFAGTFYLNVTFTDIISTNC</sequence>
<keyword evidence="1" id="KW-0472">Membrane</keyword>
<proteinExistence type="predicted"/>
<name>A0A0K2TDH7_LEPSM</name>